<feature type="transmembrane region" description="Helical" evidence="2">
    <location>
        <begin position="154"/>
        <end position="178"/>
    </location>
</feature>
<accession>A0ABN2ZNP9</accession>
<evidence type="ECO:0000256" key="1">
    <source>
        <dbReference type="SAM" id="MobiDB-lite"/>
    </source>
</evidence>
<dbReference type="EMBL" id="BAAAQB010000041">
    <property type="protein sequence ID" value="GAA2145045.1"/>
    <property type="molecule type" value="Genomic_DNA"/>
</dbReference>
<feature type="transmembrane region" description="Helical" evidence="2">
    <location>
        <begin position="16"/>
        <end position="36"/>
    </location>
</feature>
<dbReference type="Proteomes" id="UP001500102">
    <property type="component" value="Unassembled WGS sequence"/>
</dbReference>
<feature type="transmembrane region" description="Helical" evidence="2">
    <location>
        <begin position="48"/>
        <end position="69"/>
    </location>
</feature>
<keyword evidence="2" id="KW-0812">Transmembrane</keyword>
<evidence type="ECO:0008006" key="5">
    <source>
        <dbReference type="Google" id="ProtNLM"/>
    </source>
</evidence>
<feature type="compositionally biased region" description="Polar residues" evidence="1">
    <location>
        <begin position="362"/>
        <end position="374"/>
    </location>
</feature>
<organism evidence="3 4">
    <name type="scientific">Arthrobacter humicola</name>
    <dbReference type="NCBI Taxonomy" id="409291"/>
    <lineage>
        <taxon>Bacteria</taxon>
        <taxon>Bacillati</taxon>
        <taxon>Actinomycetota</taxon>
        <taxon>Actinomycetes</taxon>
        <taxon>Micrococcales</taxon>
        <taxon>Micrococcaceae</taxon>
        <taxon>Arthrobacter</taxon>
    </lineage>
</organism>
<evidence type="ECO:0000313" key="3">
    <source>
        <dbReference type="EMBL" id="GAA2145045.1"/>
    </source>
</evidence>
<name>A0ABN2ZNP9_9MICC</name>
<evidence type="ECO:0000313" key="4">
    <source>
        <dbReference type="Proteomes" id="UP001500102"/>
    </source>
</evidence>
<feature type="region of interest" description="Disordered" evidence="1">
    <location>
        <begin position="357"/>
        <end position="380"/>
    </location>
</feature>
<feature type="transmembrane region" description="Helical" evidence="2">
    <location>
        <begin position="198"/>
        <end position="221"/>
    </location>
</feature>
<proteinExistence type="predicted"/>
<feature type="transmembrane region" description="Helical" evidence="2">
    <location>
        <begin position="315"/>
        <end position="334"/>
    </location>
</feature>
<feature type="transmembrane region" description="Helical" evidence="2">
    <location>
        <begin position="119"/>
        <end position="142"/>
    </location>
</feature>
<feature type="transmembrane region" description="Helical" evidence="2">
    <location>
        <begin position="288"/>
        <end position="309"/>
    </location>
</feature>
<keyword evidence="2" id="KW-0472">Membrane</keyword>
<feature type="transmembrane region" description="Helical" evidence="2">
    <location>
        <begin position="257"/>
        <end position="276"/>
    </location>
</feature>
<keyword evidence="2" id="KW-1133">Transmembrane helix</keyword>
<sequence>MLVRNKHAAVTSEARALFVGSVGFVVLGGVALLLVGREPVALSGRGSAGDIAAIGTAVLGAAAVVAGCLQRPTPVSPQFRGGRTRSAIDVGALALAHACMFLLGWLALFWIFQQAFIGAVLYPVAAAVLVGGAGAISAYVAYLSALGMTAYRLAALLAGFLVTGVLTSMLTAADPLWWQKHLSALGMSSDVSGVTFNFTLIVGGVVVTTLAGYSTATLAASANTPAALHRVRLLEGGIVLIGVFLAGVGVFPVDERFGIHTLVASGMVVVFASLIVRIRALIPSISPAFAALGWVFLAAIIVAAVLWFPVGYYNLTAVELIAGLLIFSWLIVLIRNLAAVDADRLGADLFEADRPAGPQIQRAGSGQPVSNATDGTAAEP</sequence>
<evidence type="ECO:0000256" key="2">
    <source>
        <dbReference type="SAM" id="Phobius"/>
    </source>
</evidence>
<keyword evidence="4" id="KW-1185">Reference proteome</keyword>
<comment type="caution">
    <text evidence="3">The sequence shown here is derived from an EMBL/GenBank/DDBJ whole genome shotgun (WGS) entry which is preliminary data.</text>
</comment>
<reference evidence="3 4" key="1">
    <citation type="journal article" date="2019" name="Int. J. Syst. Evol. Microbiol.">
        <title>The Global Catalogue of Microorganisms (GCM) 10K type strain sequencing project: providing services to taxonomists for standard genome sequencing and annotation.</title>
        <authorList>
            <consortium name="The Broad Institute Genomics Platform"/>
            <consortium name="The Broad Institute Genome Sequencing Center for Infectious Disease"/>
            <person name="Wu L."/>
            <person name="Ma J."/>
        </authorList>
    </citation>
    <scope>NUCLEOTIDE SEQUENCE [LARGE SCALE GENOMIC DNA]</scope>
    <source>
        <strain evidence="3 4">JCM 15921</strain>
    </source>
</reference>
<feature type="transmembrane region" description="Helical" evidence="2">
    <location>
        <begin position="90"/>
        <end position="113"/>
    </location>
</feature>
<gene>
    <name evidence="3" type="ORF">GCM10009825_37230</name>
</gene>
<feature type="transmembrane region" description="Helical" evidence="2">
    <location>
        <begin position="233"/>
        <end position="251"/>
    </location>
</feature>
<dbReference type="RefSeq" id="WP_344367856.1">
    <property type="nucleotide sequence ID" value="NZ_BAAAQB010000041.1"/>
</dbReference>
<protein>
    <recommendedName>
        <fullName evidence="5">DUF998 domain-containing protein</fullName>
    </recommendedName>
</protein>